<gene>
    <name evidence="6" type="ORF">V4F39_20065</name>
</gene>
<organism evidence="6 7">
    <name type="scientific">Aquincola agrisoli</name>
    <dbReference type="NCBI Taxonomy" id="3119538"/>
    <lineage>
        <taxon>Bacteria</taxon>
        <taxon>Pseudomonadati</taxon>
        <taxon>Pseudomonadota</taxon>
        <taxon>Betaproteobacteria</taxon>
        <taxon>Burkholderiales</taxon>
        <taxon>Sphaerotilaceae</taxon>
        <taxon>Aquincola</taxon>
    </lineage>
</organism>
<comment type="caution">
    <text evidence="6">The sequence shown here is derived from an EMBL/GenBank/DDBJ whole genome shotgun (WGS) entry which is preliminary data.</text>
</comment>
<dbReference type="Proteomes" id="UP001336250">
    <property type="component" value="Unassembled WGS sequence"/>
</dbReference>
<comment type="similarity">
    <text evidence="4">Belongs to the cyclic nucleotide phosphodiesterase class-III family.</text>
</comment>
<proteinExistence type="inferred from homology"/>
<dbReference type="CDD" id="cd07400">
    <property type="entry name" value="MPP_1"/>
    <property type="match status" value="1"/>
</dbReference>
<dbReference type="Pfam" id="PF00149">
    <property type="entry name" value="Metallophos"/>
    <property type="match status" value="1"/>
</dbReference>
<name>A0AAW9QFW5_9BURK</name>
<dbReference type="InterPro" id="IPR050884">
    <property type="entry name" value="CNP_phosphodiesterase-III"/>
</dbReference>
<evidence type="ECO:0000256" key="4">
    <source>
        <dbReference type="ARBA" id="ARBA00025742"/>
    </source>
</evidence>
<dbReference type="AlphaFoldDB" id="A0AAW9QFW5"/>
<evidence type="ECO:0000256" key="1">
    <source>
        <dbReference type="ARBA" id="ARBA00022723"/>
    </source>
</evidence>
<evidence type="ECO:0000256" key="3">
    <source>
        <dbReference type="ARBA" id="ARBA00023004"/>
    </source>
</evidence>
<dbReference type="EMBL" id="JAZIBG010000038">
    <property type="protein sequence ID" value="MEF7616221.1"/>
    <property type="molecule type" value="Genomic_DNA"/>
</dbReference>
<dbReference type="InterPro" id="IPR029052">
    <property type="entry name" value="Metallo-depent_PP-like"/>
</dbReference>
<dbReference type="RefSeq" id="WP_332291669.1">
    <property type="nucleotide sequence ID" value="NZ_JAZIBG010000038.1"/>
</dbReference>
<accession>A0AAW9QFW5</accession>
<evidence type="ECO:0000313" key="7">
    <source>
        <dbReference type="Proteomes" id="UP001336250"/>
    </source>
</evidence>
<keyword evidence="2" id="KW-0378">Hydrolase</keyword>
<dbReference type="InterPro" id="IPR004843">
    <property type="entry name" value="Calcineurin-like_PHP"/>
</dbReference>
<evidence type="ECO:0000256" key="2">
    <source>
        <dbReference type="ARBA" id="ARBA00022801"/>
    </source>
</evidence>
<dbReference type="PANTHER" id="PTHR42988">
    <property type="entry name" value="PHOSPHOHYDROLASE"/>
    <property type="match status" value="1"/>
</dbReference>
<dbReference type="Gene3D" id="3.60.21.10">
    <property type="match status" value="1"/>
</dbReference>
<keyword evidence="7" id="KW-1185">Reference proteome</keyword>
<reference evidence="6 7" key="1">
    <citation type="submission" date="2024-02" db="EMBL/GenBank/DDBJ databases">
        <title>Genome sequence of Aquincola sp. MAHUQ-54.</title>
        <authorList>
            <person name="Huq M.A."/>
        </authorList>
    </citation>
    <scope>NUCLEOTIDE SEQUENCE [LARGE SCALE GENOMIC DNA]</scope>
    <source>
        <strain evidence="6 7">MAHUQ-54</strain>
    </source>
</reference>
<evidence type="ECO:0000313" key="6">
    <source>
        <dbReference type="EMBL" id="MEF7616221.1"/>
    </source>
</evidence>
<protein>
    <submittedName>
        <fullName evidence="6">Metallophosphoesterase</fullName>
    </submittedName>
</protein>
<dbReference type="PANTHER" id="PTHR42988:SF2">
    <property type="entry name" value="CYCLIC NUCLEOTIDE PHOSPHODIESTERASE CBUA0032-RELATED"/>
    <property type="match status" value="1"/>
</dbReference>
<keyword evidence="3" id="KW-0408">Iron</keyword>
<evidence type="ECO:0000259" key="5">
    <source>
        <dbReference type="Pfam" id="PF00149"/>
    </source>
</evidence>
<keyword evidence="1" id="KW-0479">Metal-binding</keyword>
<dbReference type="GO" id="GO:0046872">
    <property type="term" value="F:metal ion binding"/>
    <property type="evidence" value="ECO:0007669"/>
    <property type="project" value="UniProtKB-KW"/>
</dbReference>
<dbReference type="SUPFAM" id="SSF56300">
    <property type="entry name" value="Metallo-dependent phosphatases"/>
    <property type="match status" value="1"/>
</dbReference>
<feature type="domain" description="Calcineurin-like phosphoesterase" evidence="5">
    <location>
        <begin position="5"/>
        <end position="191"/>
    </location>
</feature>
<sequence length="278" mass="30890">MSGLLQISDPHFGTEQPPVVEALVRLAREQAPDVAVLSGDITQRARRAQFGAARTFADRLAPVPVVAVPGNHDVPLFNLLARAFWPYANFRHAFGDDLEPVRSDANWLVVAVKSTRRRRHKDGEVSDEQIERVAERLRRAGEAQVRVVVLHHPIAVFRPQDAPNLLRRRQAAIHRWAEAGADVVMGGHIHLPYVLPLHETEAALPRRLWAVQAGTAVSSRVRHEAGNSVNLLRRVGGRGVRVAVERWDYDVPSQCFRLGTVTELTPSRSPPATAPLDR</sequence>
<dbReference type="GO" id="GO:0016787">
    <property type="term" value="F:hydrolase activity"/>
    <property type="evidence" value="ECO:0007669"/>
    <property type="project" value="UniProtKB-KW"/>
</dbReference>